<keyword evidence="2" id="KW-1185">Reference proteome</keyword>
<dbReference type="EMBL" id="CASHSV030000109">
    <property type="protein sequence ID" value="CAJ2647563.1"/>
    <property type="molecule type" value="Genomic_DNA"/>
</dbReference>
<gene>
    <name evidence="1" type="ORF">MILVUS5_LOCUS16063</name>
</gene>
<name>A0ACB0JVC8_TRIPR</name>
<comment type="caution">
    <text evidence="1">The sequence shown here is derived from an EMBL/GenBank/DDBJ whole genome shotgun (WGS) entry which is preliminary data.</text>
</comment>
<reference evidence="1" key="1">
    <citation type="submission" date="2023-10" db="EMBL/GenBank/DDBJ databases">
        <authorList>
            <person name="Rodriguez Cubillos JULIANA M."/>
            <person name="De Vega J."/>
        </authorList>
    </citation>
    <scope>NUCLEOTIDE SEQUENCE</scope>
</reference>
<proteinExistence type="predicted"/>
<evidence type="ECO:0000313" key="2">
    <source>
        <dbReference type="Proteomes" id="UP001177021"/>
    </source>
</evidence>
<accession>A0ACB0JVC8</accession>
<protein>
    <submittedName>
        <fullName evidence="1">Uncharacterized protein</fullName>
    </submittedName>
</protein>
<dbReference type="Proteomes" id="UP001177021">
    <property type="component" value="Unassembled WGS sequence"/>
</dbReference>
<organism evidence="1 2">
    <name type="scientific">Trifolium pratense</name>
    <name type="common">Red clover</name>
    <dbReference type="NCBI Taxonomy" id="57577"/>
    <lineage>
        <taxon>Eukaryota</taxon>
        <taxon>Viridiplantae</taxon>
        <taxon>Streptophyta</taxon>
        <taxon>Embryophyta</taxon>
        <taxon>Tracheophyta</taxon>
        <taxon>Spermatophyta</taxon>
        <taxon>Magnoliopsida</taxon>
        <taxon>eudicotyledons</taxon>
        <taxon>Gunneridae</taxon>
        <taxon>Pentapetalae</taxon>
        <taxon>rosids</taxon>
        <taxon>fabids</taxon>
        <taxon>Fabales</taxon>
        <taxon>Fabaceae</taxon>
        <taxon>Papilionoideae</taxon>
        <taxon>50 kb inversion clade</taxon>
        <taxon>NPAAA clade</taxon>
        <taxon>Hologalegina</taxon>
        <taxon>IRL clade</taxon>
        <taxon>Trifolieae</taxon>
        <taxon>Trifolium</taxon>
    </lineage>
</organism>
<evidence type="ECO:0000313" key="1">
    <source>
        <dbReference type="EMBL" id="CAJ2647563.1"/>
    </source>
</evidence>
<sequence length="215" mass="24112">MKDEDTEVVDNNTEKSKVVGIFPTYLNHVSTNISPVPTPQTPIWTPIAISPTVEHEEGHQMQLDNHLLASTTVPPKSQETVEQIQGNYGNLQRQQNCTQKTPSLAATTLNKDISIESTPVFSDNTKNSQSDFLQTLTISTTHNFVLDFQTRTPDHNRIMPILEHEAYVHTETAPVHVGSFFPTIMDALRIKHLEEDVSAEPLYPDMTSKTDNNFS</sequence>